<keyword evidence="2" id="KW-0732">Signal</keyword>
<feature type="chain" id="PRO_5046925826" description="Lipoprotein" evidence="2">
    <location>
        <begin position="25"/>
        <end position="149"/>
    </location>
</feature>
<name>A0ABP6MGK1_9ACTN</name>
<feature type="region of interest" description="Disordered" evidence="1">
    <location>
        <begin position="28"/>
        <end position="51"/>
    </location>
</feature>
<keyword evidence="4" id="KW-1185">Reference proteome</keyword>
<sequence>MRKTVVGVTAAMSAALLLTGCGSGGDGAKADAGSSATSPKGSTKPTSKWGKPKTYEVTVAVEGKGKGNVLYITDTNHSAQVSLPWKKTTDVTLEGAYLKSGTTVSVSSQAVLTASGSFDFPPCSITVDGKTVAEYAGGESAKGCKYHLK</sequence>
<reference evidence="4" key="1">
    <citation type="journal article" date="2019" name="Int. J. Syst. Evol. Microbiol.">
        <title>The Global Catalogue of Microorganisms (GCM) 10K type strain sequencing project: providing services to taxonomists for standard genome sequencing and annotation.</title>
        <authorList>
            <consortium name="The Broad Institute Genomics Platform"/>
            <consortium name="The Broad Institute Genome Sequencing Center for Infectious Disease"/>
            <person name="Wu L."/>
            <person name="Ma J."/>
        </authorList>
    </citation>
    <scope>NUCLEOTIDE SEQUENCE [LARGE SCALE GENOMIC DNA]</scope>
    <source>
        <strain evidence="4">JCM 9092</strain>
    </source>
</reference>
<gene>
    <name evidence="3" type="ORF">GCM10010449_38690</name>
</gene>
<accession>A0ABP6MGK1</accession>
<proteinExistence type="predicted"/>
<evidence type="ECO:0000313" key="3">
    <source>
        <dbReference type="EMBL" id="GAA3112719.1"/>
    </source>
</evidence>
<evidence type="ECO:0000256" key="2">
    <source>
        <dbReference type="SAM" id="SignalP"/>
    </source>
</evidence>
<dbReference type="RefSeq" id="WP_344522239.1">
    <property type="nucleotide sequence ID" value="NZ_BAAAUG010000069.1"/>
</dbReference>
<evidence type="ECO:0000313" key="4">
    <source>
        <dbReference type="Proteomes" id="UP001501637"/>
    </source>
</evidence>
<comment type="caution">
    <text evidence="3">The sequence shown here is derived from an EMBL/GenBank/DDBJ whole genome shotgun (WGS) entry which is preliminary data.</text>
</comment>
<evidence type="ECO:0008006" key="5">
    <source>
        <dbReference type="Google" id="ProtNLM"/>
    </source>
</evidence>
<evidence type="ECO:0000256" key="1">
    <source>
        <dbReference type="SAM" id="MobiDB-lite"/>
    </source>
</evidence>
<dbReference type="Proteomes" id="UP001501637">
    <property type="component" value="Unassembled WGS sequence"/>
</dbReference>
<dbReference type="EMBL" id="BAAAUG010000069">
    <property type="protein sequence ID" value="GAA3112719.1"/>
    <property type="molecule type" value="Genomic_DNA"/>
</dbReference>
<dbReference type="PROSITE" id="PS51257">
    <property type="entry name" value="PROKAR_LIPOPROTEIN"/>
    <property type="match status" value="1"/>
</dbReference>
<protein>
    <recommendedName>
        <fullName evidence="5">Lipoprotein</fullName>
    </recommendedName>
</protein>
<organism evidence="3 4">
    <name type="scientific">Streptomyces rectiviolaceus</name>
    <dbReference type="NCBI Taxonomy" id="332591"/>
    <lineage>
        <taxon>Bacteria</taxon>
        <taxon>Bacillati</taxon>
        <taxon>Actinomycetota</taxon>
        <taxon>Actinomycetes</taxon>
        <taxon>Kitasatosporales</taxon>
        <taxon>Streptomycetaceae</taxon>
        <taxon>Streptomyces</taxon>
    </lineage>
</organism>
<feature type="signal peptide" evidence="2">
    <location>
        <begin position="1"/>
        <end position="24"/>
    </location>
</feature>
<dbReference type="InterPro" id="IPR038468">
    <property type="entry name" value="MmpS_C"/>
</dbReference>
<dbReference type="Gene3D" id="2.60.40.2880">
    <property type="entry name" value="MmpS1-5, C-terminal soluble domain"/>
    <property type="match status" value="1"/>
</dbReference>